<keyword evidence="3" id="KW-1185">Reference proteome</keyword>
<evidence type="ECO:0000313" key="3">
    <source>
        <dbReference type="Proteomes" id="UP001250656"/>
    </source>
</evidence>
<accession>A0ABU3L6M6</accession>
<sequence length="111" mass="12462">MKKKDEEKEPKKSKEKYNSEVTKENINALGSQGLSMDTGDDRLLEKRNQSSGEAKRETDFTGKNLDIPGRDIPNTANTKKLKDEENTLYGQGAESKEDLEAPERANTDKSQ</sequence>
<reference evidence="2 3" key="1">
    <citation type="submission" date="2023-09" db="EMBL/GenBank/DDBJ databases">
        <title>Novel taxa isolated from Blanes Bay.</title>
        <authorList>
            <person name="Rey-Velasco X."/>
            <person name="Lucena T."/>
        </authorList>
    </citation>
    <scope>NUCLEOTIDE SEQUENCE [LARGE SCALE GENOMIC DNA]</scope>
    <source>
        <strain evidence="2 3">S334</strain>
    </source>
</reference>
<feature type="compositionally biased region" description="Basic and acidic residues" evidence="1">
    <location>
        <begin position="39"/>
        <end position="60"/>
    </location>
</feature>
<feature type="region of interest" description="Disordered" evidence="1">
    <location>
        <begin position="1"/>
        <end position="111"/>
    </location>
</feature>
<dbReference type="Proteomes" id="UP001250656">
    <property type="component" value="Unassembled WGS sequence"/>
</dbReference>
<feature type="compositionally biased region" description="Basic and acidic residues" evidence="1">
    <location>
        <begin position="1"/>
        <end position="23"/>
    </location>
</feature>
<evidence type="ECO:0000313" key="2">
    <source>
        <dbReference type="EMBL" id="MDT7829400.1"/>
    </source>
</evidence>
<dbReference type="RefSeq" id="WP_314015308.1">
    <property type="nucleotide sequence ID" value="NZ_JAVTTP010000001.1"/>
</dbReference>
<comment type="caution">
    <text evidence="2">The sequence shown here is derived from an EMBL/GenBank/DDBJ whole genome shotgun (WGS) entry which is preliminary data.</text>
</comment>
<evidence type="ECO:0000256" key="1">
    <source>
        <dbReference type="SAM" id="MobiDB-lite"/>
    </source>
</evidence>
<gene>
    <name evidence="2" type="ORF">RQM65_12040</name>
</gene>
<feature type="compositionally biased region" description="Polar residues" evidence="1">
    <location>
        <begin position="24"/>
        <end position="35"/>
    </location>
</feature>
<dbReference type="EMBL" id="JAVTTP010000001">
    <property type="protein sequence ID" value="MDT7829400.1"/>
    <property type="molecule type" value="Genomic_DNA"/>
</dbReference>
<name>A0ABU3L6M6_9FLAO</name>
<organism evidence="2 3">
    <name type="scientific">Pricia mediterranea</name>
    <dbReference type="NCBI Taxonomy" id="3076079"/>
    <lineage>
        <taxon>Bacteria</taxon>
        <taxon>Pseudomonadati</taxon>
        <taxon>Bacteroidota</taxon>
        <taxon>Flavobacteriia</taxon>
        <taxon>Flavobacteriales</taxon>
        <taxon>Flavobacteriaceae</taxon>
        <taxon>Pricia</taxon>
    </lineage>
</organism>
<proteinExistence type="predicted"/>
<feature type="compositionally biased region" description="Basic and acidic residues" evidence="1">
    <location>
        <begin position="94"/>
        <end position="111"/>
    </location>
</feature>
<protein>
    <submittedName>
        <fullName evidence="2">Uncharacterized protein</fullName>
    </submittedName>
</protein>